<name>A0A368JVX2_9HYPH</name>
<accession>A0A368JVX2</accession>
<proteinExistence type="predicted"/>
<evidence type="ECO:0000313" key="2">
    <source>
        <dbReference type="EMBL" id="RCS21319.1"/>
    </source>
</evidence>
<organism evidence="2 3">
    <name type="scientific">Phyllobacterium salinisoli</name>
    <dbReference type="NCBI Taxonomy" id="1899321"/>
    <lineage>
        <taxon>Bacteria</taxon>
        <taxon>Pseudomonadati</taxon>
        <taxon>Pseudomonadota</taxon>
        <taxon>Alphaproteobacteria</taxon>
        <taxon>Hyphomicrobiales</taxon>
        <taxon>Phyllobacteriaceae</taxon>
        <taxon>Phyllobacterium</taxon>
    </lineage>
</organism>
<protein>
    <recommendedName>
        <fullName evidence="4">Biotin/lipoyl-binding protein</fullName>
    </recommendedName>
</protein>
<reference evidence="2 3" key="1">
    <citation type="submission" date="2018-07" db="EMBL/GenBank/DDBJ databases">
        <title>The draft genome of Phyllobacterium salinisoli.</title>
        <authorList>
            <person name="Liu L."/>
            <person name="Li L."/>
            <person name="Zhang X."/>
            <person name="Liang L."/>
        </authorList>
    </citation>
    <scope>NUCLEOTIDE SEQUENCE [LARGE SCALE GENOMIC DNA]</scope>
    <source>
        <strain evidence="2 3">LLAN61</strain>
    </source>
</reference>
<dbReference type="AlphaFoldDB" id="A0A368JVX2"/>
<comment type="caution">
    <text evidence="2">The sequence shown here is derived from an EMBL/GenBank/DDBJ whole genome shotgun (WGS) entry which is preliminary data.</text>
</comment>
<evidence type="ECO:0000256" key="1">
    <source>
        <dbReference type="SAM" id="Phobius"/>
    </source>
</evidence>
<dbReference type="EMBL" id="QOZG01000080">
    <property type="protein sequence ID" value="RCS21319.1"/>
    <property type="molecule type" value="Genomic_DNA"/>
</dbReference>
<dbReference type="Proteomes" id="UP000253420">
    <property type="component" value="Unassembled WGS sequence"/>
</dbReference>
<sequence length="137" mass="14906">MSNEVRTRPLYRPEALAARREAWLGRPRLLQPISVQITTGAGILAVAMIAAIFIFGEYTRRVRVSGLVIPSAGITHVFAPQSGRVVSEAVTEGAFVRSGDELYSLSVGNKTGLGETEVIIKDQLLARRFELEAAIIQ</sequence>
<evidence type="ECO:0000313" key="3">
    <source>
        <dbReference type="Proteomes" id="UP000253420"/>
    </source>
</evidence>
<keyword evidence="3" id="KW-1185">Reference proteome</keyword>
<keyword evidence="1" id="KW-0472">Membrane</keyword>
<keyword evidence="1" id="KW-0812">Transmembrane</keyword>
<gene>
    <name evidence="2" type="ORF">DUT91_24965</name>
</gene>
<feature type="transmembrane region" description="Helical" evidence="1">
    <location>
        <begin position="33"/>
        <end position="55"/>
    </location>
</feature>
<keyword evidence="1" id="KW-1133">Transmembrane helix</keyword>
<feature type="non-terminal residue" evidence="2">
    <location>
        <position position="137"/>
    </location>
</feature>
<evidence type="ECO:0008006" key="4">
    <source>
        <dbReference type="Google" id="ProtNLM"/>
    </source>
</evidence>